<dbReference type="InterPro" id="IPR003825">
    <property type="entry name" value="Colicin-V_CvpA"/>
</dbReference>
<accession>A0A2A6RFN0</accession>
<dbReference type="EMBL" id="NQWI01000118">
    <property type="protein sequence ID" value="PDW01685.1"/>
    <property type="molecule type" value="Genomic_DNA"/>
</dbReference>
<keyword evidence="7" id="KW-1185">Reference proteome</keyword>
<proteinExistence type="predicted"/>
<evidence type="ECO:0000256" key="1">
    <source>
        <dbReference type="ARBA" id="ARBA00004141"/>
    </source>
</evidence>
<dbReference type="GO" id="GO:0016020">
    <property type="term" value="C:membrane"/>
    <property type="evidence" value="ECO:0007669"/>
    <property type="project" value="UniProtKB-SubCell"/>
</dbReference>
<keyword evidence="2 5" id="KW-0812">Transmembrane</keyword>
<keyword evidence="4 5" id="KW-0472">Membrane</keyword>
<feature type="transmembrane region" description="Helical" evidence="5">
    <location>
        <begin position="65"/>
        <end position="90"/>
    </location>
</feature>
<keyword evidence="3 5" id="KW-1133">Transmembrane helix</keyword>
<dbReference type="Pfam" id="PF02674">
    <property type="entry name" value="Colicin_V"/>
    <property type="match status" value="1"/>
</dbReference>
<evidence type="ECO:0000256" key="3">
    <source>
        <dbReference type="ARBA" id="ARBA00022989"/>
    </source>
</evidence>
<protein>
    <submittedName>
        <fullName evidence="6">Colicin V production protein</fullName>
    </submittedName>
</protein>
<evidence type="ECO:0000313" key="6">
    <source>
        <dbReference type="EMBL" id="PDW01685.1"/>
    </source>
</evidence>
<evidence type="ECO:0000256" key="4">
    <source>
        <dbReference type="ARBA" id="ARBA00023136"/>
    </source>
</evidence>
<reference evidence="7" key="1">
    <citation type="submission" date="2017-08" db="EMBL/GenBank/DDBJ databases">
        <authorList>
            <person name="Grouzdev D.S."/>
            <person name="Gaisin V.A."/>
            <person name="Rysina M.S."/>
            <person name="Gorlenko V.M."/>
        </authorList>
    </citation>
    <scope>NUCLEOTIDE SEQUENCE [LARGE SCALE GENOMIC DNA]</scope>
    <source>
        <strain evidence="7">Kir15-3F</strain>
    </source>
</reference>
<gene>
    <name evidence="6" type="ORF">CJ255_17905</name>
</gene>
<comment type="subcellular location">
    <subcellularLocation>
        <location evidence="1">Membrane</location>
        <topology evidence="1">Multi-pass membrane protein</topology>
    </subcellularLocation>
</comment>
<evidence type="ECO:0000256" key="2">
    <source>
        <dbReference type="ARBA" id="ARBA00022692"/>
    </source>
</evidence>
<evidence type="ECO:0000256" key="5">
    <source>
        <dbReference type="SAM" id="Phobius"/>
    </source>
</evidence>
<sequence length="183" mass="20577">MNFIDILLVFLFFGTLAAGFFQGMIRLLIVIVALYLATVLASLYFAPLGDFFVRQFQSQRYVSQYIAFALVHMISLFLITIAGLYTFRYAKLPGSLEYLDRIVGTLLGMVLGALIIGMTADLLWNLMVTRGGRNVDMPIFRMIGNSVANSFVCRYFATVVLPLTFDYFAPFLPSGARMIFAIR</sequence>
<dbReference type="GO" id="GO:0009403">
    <property type="term" value="P:toxin biosynthetic process"/>
    <property type="evidence" value="ECO:0007669"/>
    <property type="project" value="InterPro"/>
</dbReference>
<evidence type="ECO:0000313" key="7">
    <source>
        <dbReference type="Proteomes" id="UP000220527"/>
    </source>
</evidence>
<feature type="transmembrane region" description="Helical" evidence="5">
    <location>
        <begin position="27"/>
        <end position="53"/>
    </location>
</feature>
<name>A0A2A6RFN0_9CHLR</name>
<dbReference type="Proteomes" id="UP000220527">
    <property type="component" value="Unassembled WGS sequence"/>
</dbReference>
<feature type="transmembrane region" description="Helical" evidence="5">
    <location>
        <begin position="102"/>
        <end position="124"/>
    </location>
</feature>
<dbReference type="OrthoDB" id="158764at2"/>
<comment type="caution">
    <text evidence="6">The sequence shown here is derived from an EMBL/GenBank/DDBJ whole genome shotgun (WGS) entry which is preliminary data.</text>
</comment>
<dbReference type="AlphaFoldDB" id="A0A2A6RFN0"/>
<organism evidence="6 7">
    <name type="scientific">Candidatus Viridilinea mediisalina</name>
    <dbReference type="NCBI Taxonomy" id="2024553"/>
    <lineage>
        <taxon>Bacteria</taxon>
        <taxon>Bacillati</taxon>
        <taxon>Chloroflexota</taxon>
        <taxon>Chloroflexia</taxon>
        <taxon>Chloroflexales</taxon>
        <taxon>Chloroflexineae</taxon>
        <taxon>Oscillochloridaceae</taxon>
        <taxon>Candidatus Viridilinea</taxon>
    </lineage>
</organism>